<dbReference type="Proteomes" id="UP001488838">
    <property type="component" value="Unassembled WGS sequence"/>
</dbReference>
<keyword evidence="2" id="KW-1185">Reference proteome</keyword>
<reference evidence="1 2" key="1">
    <citation type="journal article" date="2023" name="bioRxiv">
        <title>Conserved and derived expression patterns and positive selection on dental genes reveal complex evolutionary context of ever-growing rodent molars.</title>
        <authorList>
            <person name="Calamari Z.T."/>
            <person name="Song A."/>
            <person name="Cohen E."/>
            <person name="Akter M."/>
            <person name="Roy R.D."/>
            <person name="Hallikas O."/>
            <person name="Christensen M.M."/>
            <person name="Li P."/>
            <person name="Marangoni P."/>
            <person name="Jernvall J."/>
            <person name="Klein O.D."/>
        </authorList>
    </citation>
    <scope>NUCLEOTIDE SEQUENCE [LARGE SCALE GENOMIC DNA]</scope>
    <source>
        <strain evidence="1">V071</strain>
    </source>
</reference>
<sequence>MKPCLQQLSCRTVKAGGCDSSSVGLALLVKEMTLKSTIVHKYQPDKKYPKMNRSHRFPTVDAAGCADRKLLGTAGTYFLTAYSHCNCGRKEFLLPCGWLGSTLSIGPVQIRRGSYLLARKSRSPRCILWMMSRQSLNTLRMFSVSTAQVGGPGKSNAADPRAINPTLGPLSREAGIAGHPAGPTSVGTRAIPLVTSAWQEDSVTYIQADDTTLPQALQLSGSSAHTVFRLSFSAAHQMDPGLYLPPSCSVLSFLGAVSPCGRLLAMYSLKVHFVHLESCLKDSRSQHSASEEVLGQEERRKSSKVRNGCFVTGMGDEAPSLAKLVGKGTAMLIQNQKATTFPRP</sequence>
<name>A0AAW0HMN7_MYOGA</name>
<gene>
    <name evidence="1" type="ORF">U0070_005808</name>
</gene>
<organism evidence="1 2">
    <name type="scientific">Myodes glareolus</name>
    <name type="common">Bank vole</name>
    <name type="synonym">Clethrionomys glareolus</name>
    <dbReference type="NCBI Taxonomy" id="447135"/>
    <lineage>
        <taxon>Eukaryota</taxon>
        <taxon>Metazoa</taxon>
        <taxon>Chordata</taxon>
        <taxon>Craniata</taxon>
        <taxon>Vertebrata</taxon>
        <taxon>Euteleostomi</taxon>
        <taxon>Mammalia</taxon>
        <taxon>Eutheria</taxon>
        <taxon>Euarchontoglires</taxon>
        <taxon>Glires</taxon>
        <taxon>Rodentia</taxon>
        <taxon>Myomorpha</taxon>
        <taxon>Muroidea</taxon>
        <taxon>Cricetidae</taxon>
        <taxon>Arvicolinae</taxon>
        <taxon>Myodes</taxon>
    </lineage>
</organism>
<evidence type="ECO:0000313" key="2">
    <source>
        <dbReference type="Proteomes" id="UP001488838"/>
    </source>
</evidence>
<dbReference type="EMBL" id="JBBHLL010000446">
    <property type="protein sequence ID" value="KAK7802770.1"/>
    <property type="molecule type" value="Genomic_DNA"/>
</dbReference>
<dbReference type="AlphaFoldDB" id="A0AAW0HMN7"/>
<protein>
    <submittedName>
        <fullName evidence="1">Uncharacterized protein</fullName>
    </submittedName>
</protein>
<evidence type="ECO:0000313" key="1">
    <source>
        <dbReference type="EMBL" id="KAK7802770.1"/>
    </source>
</evidence>
<comment type="caution">
    <text evidence="1">The sequence shown here is derived from an EMBL/GenBank/DDBJ whole genome shotgun (WGS) entry which is preliminary data.</text>
</comment>
<proteinExistence type="predicted"/>
<feature type="non-terminal residue" evidence="1">
    <location>
        <position position="344"/>
    </location>
</feature>
<accession>A0AAW0HMN7</accession>